<dbReference type="AlphaFoldDB" id="A0A8J3VVM4"/>
<name>A0A8J3VVM4_9ACTN</name>
<sequence>MTLPAEISAAVVLCLGRYVAQWGGWMAPVLWWLPGAAVVTMAVLSRWLCSRTAR</sequence>
<dbReference type="EMBL" id="BONZ01000088">
    <property type="protein sequence ID" value="GIH20079.1"/>
    <property type="molecule type" value="Genomic_DNA"/>
</dbReference>
<organism evidence="2 3">
    <name type="scientific">Rugosimonospora africana</name>
    <dbReference type="NCBI Taxonomy" id="556532"/>
    <lineage>
        <taxon>Bacteria</taxon>
        <taxon>Bacillati</taxon>
        <taxon>Actinomycetota</taxon>
        <taxon>Actinomycetes</taxon>
        <taxon>Micromonosporales</taxon>
        <taxon>Micromonosporaceae</taxon>
        <taxon>Rugosimonospora</taxon>
    </lineage>
</organism>
<proteinExistence type="predicted"/>
<reference evidence="2" key="1">
    <citation type="submission" date="2021-01" db="EMBL/GenBank/DDBJ databases">
        <title>Whole genome shotgun sequence of Rugosimonospora africana NBRC 104875.</title>
        <authorList>
            <person name="Komaki H."/>
            <person name="Tamura T."/>
        </authorList>
    </citation>
    <scope>NUCLEOTIDE SEQUENCE</scope>
    <source>
        <strain evidence="2">NBRC 104875</strain>
    </source>
</reference>
<keyword evidence="1" id="KW-0812">Transmembrane</keyword>
<evidence type="ECO:0000256" key="1">
    <source>
        <dbReference type="SAM" id="Phobius"/>
    </source>
</evidence>
<accession>A0A8J3VVM4</accession>
<keyword evidence="1" id="KW-0472">Membrane</keyword>
<evidence type="ECO:0000313" key="2">
    <source>
        <dbReference type="EMBL" id="GIH20079.1"/>
    </source>
</evidence>
<dbReference type="RefSeq" id="WP_203923516.1">
    <property type="nucleotide sequence ID" value="NZ_BONZ01000088.1"/>
</dbReference>
<comment type="caution">
    <text evidence="2">The sequence shown here is derived from an EMBL/GenBank/DDBJ whole genome shotgun (WGS) entry which is preliminary data.</text>
</comment>
<feature type="transmembrane region" description="Helical" evidence="1">
    <location>
        <begin position="29"/>
        <end position="49"/>
    </location>
</feature>
<keyword evidence="1" id="KW-1133">Transmembrane helix</keyword>
<protein>
    <submittedName>
        <fullName evidence="2">Uncharacterized protein</fullName>
    </submittedName>
</protein>
<evidence type="ECO:0000313" key="3">
    <source>
        <dbReference type="Proteomes" id="UP000642748"/>
    </source>
</evidence>
<keyword evidence="3" id="KW-1185">Reference proteome</keyword>
<gene>
    <name evidence="2" type="ORF">Raf01_82510</name>
</gene>
<dbReference type="Proteomes" id="UP000642748">
    <property type="component" value="Unassembled WGS sequence"/>
</dbReference>